<keyword evidence="2" id="KW-1185">Reference proteome</keyword>
<reference evidence="1 2" key="1">
    <citation type="submission" date="2018-04" db="EMBL/GenBank/DDBJ databases">
        <title>Active sludge and wastewater microbial communities from Klosterneuburg, Austria.</title>
        <authorList>
            <person name="Wagner M."/>
        </authorList>
    </citation>
    <scope>NUCLEOTIDE SEQUENCE [LARGE SCALE GENOMIC DNA]</scope>
    <source>
        <strain evidence="1 2">Nm 57</strain>
    </source>
</reference>
<dbReference type="Proteomes" id="UP000247780">
    <property type="component" value="Unassembled WGS sequence"/>
</dbReference>
<name>A0ABX5M6W8_9PROT</name>
<dbReference type="EMBL" id="QICQ01000057">
    <property type="protein sequence ID" value="PXV73291.1"/>
    <property type="molecule type" value="Genomic_DNA"/>
</dbReference>
<comment type="caution">
    <text evidence="1">The sequence shown here is derived from an EMBL/GenBank/DDBJ whole genome shotgun (WGS) entry which is preliminary data.</text>
</comment>
<dbReference type="RefSeq" id="WP_011635021.1">
    <property type="nucleotide sequence ID" value="NZ_FNNM01000030.1"/>
</dbReference>
<evidence type="ECO:0000313" key="2">
    <source>
        <dbReference type="Proteomes" id="UP000247780"/>
    </source>
</evidence>
<organism evidence="1 2">
    <name type="scientific">Nitrosomonas eutropha</name>
    <dbReference type="NCBI Taxonomy" id="916"/>
    <lineage>
        <taxon>Bacteria</taxon>
        <taxon>Pseudomonadati</taxon>
        <taxon>Pseudomonadota</taxon>
        <taxon>Betaproteobacteria</taxon>
        <taxon>Nitrosomonadales</taxon>
        <taxon>Nitrosomonadaceae</taxon>
        <taxon>Nitrosomonas</taxon>
    </lineage>
</organism>
<proteinExistence type="predicted"/>
<gene>
    <name evidence="1" type="ORF">C8R14_1571</name>
</gene>
<accession>A0ABX5M6W8</accession>
<evidence type="ECO:0000313" key="1">
    <source>
        <dbReference type="EMBL" id="PXV73291.1"/>
    </source>
</evidence>
<protein>
    <recommendedName>
        <fullName evidence="3">CopG family transcriptional regulator</fullName>
    </recommendedName>
</protein>
<sequence length="93" mass="10629">MLSERLKKRLQKDRPMTSITLRIPIDVVESLKEIAPHKGFSGYQTLLKSYISEGLRKDEERYSGISVVRLIEALKKRGVSDAVIEEATRDLID</sequence>
<evidence type="ECO:0008006" key="3">
    <source>
        <dbReference type="Google" id="ProtNLM"/>
    </source>
</evidence>